<evidence type="ECO:0000259" key="1">
    <source>
        <dbReference type="Pfam" id="PF13192"/>
    </source>
</evidence>
<dbReference type="PANTHER" id="PTHR36450:SF1">
    <property type="entry name" value="THIOREDOXIN"/>
    <property type="match status" value="1"/>
</dbReference>
<dbReference type="NCBIfam" id="TIGR00412">
    <property type="entry name" value="redox_disulf_2"/>
    <property type="match status" value="1"/>
</dbReference>
<reference evidence="3" key="1">
    <citation type="submission" date="2012-09" db="EMBL/GenBank/DDBJ databases">
        <authorList>
            <person name="Weinstock G."/>
            <person name="Sodergren E."/>
            <person name="Clifton S."/>
            <person name="Fulton L."/>
            <person name="Fulton B."/>
            <person name="Courtney L."/>
            <person name="Fronick C."/>
            <person name="Harrison M."/>
            <person name="Strong C."/>
            <person name="Farmer C."/>
            <person name="Delehaunty K."/>
            <person name="Markovic C."/>
            <person name="Hall O."/>
            <person name="Minx P."/>
            <person name="Tomlinson C."/>
            <person name="Mitreva M."/>
            <person name="Nelson J."/>
            <person name="Hou S."/>
            <person name="Wollam A."/>
            <person name="Pepin K.H."/>
            <person name="Johnson M."/>
            <person name="Bhonagiri V."/>
            <person name="Nash W.E."/>
            <person name="Suruliraj S."/>
            <person name="Warren W."/>
            <person name="Chinwalla A."/>
            <person name="Mardis E.R."/>
            <person name="Wilson R.K."/>
        </authorList>
    </citation>
    <scope>NUCLEOTIDE SEQUENCE [LARGE SCALE GENOMIC DNA]</scope>
    <source>
        <strain evidence="3">OS1</strain>
    </source>
</reference>
<keyword evidence="3" id="KW-1185">Reference proteome</keyword>
<proteinExistence type="predicted"/>
<dbReference type="SUPFAM" id="SSF52833">
    <property type="entry name" value="Thioredoxin-like"/>
    <property type="match status" value="1"/>
</dbReference>
<dbReference type="Pfam" id="PF13192">
    <property type="entry name" value="Thioredoxin_3"/>
    <property type="match status" value="1"/>
</dbReference>
<sequence>MCDIIATYLMNKGVDLKLKIQVLGTGCPKCKKLADMAEKVARELGLDYEVEKVTDINKIISFGVMTTPALAVDGKVVIAGKVPSEGALKDTFRNLSGN</sequence>
<gene>
    <name evidence="2" type="ORF">HMPREF1705_03923</name>
</gene>
<dbReference type="AlphaFoldDB" id="A0A0T5X8B0"/>
<feature type="domain" description="Thioredoxin-like fold" evidence="1">
    <location>
        <begin position="19"/>
        <end position="90"/>
    </location>
</feature>
<dbReference type="PANTHER" id="PTHR36450">
    <property type="entry name" value="THIOREDOXIN"/>
    <property type="match status" value="1"/>
</dbReference>
<dbReference type="InterPro" id="IPR005243">
    <property type="entry name" value="THIRX-like_proc"/>
</dbReference>
<dbReference type="STRING" id="592015.HMPREF1705_03923"/>
<organism evidence="2 3">
    <name type="scientific">Acetomicrobium hydrogeniformans ATCC BAA-1850</name>
    <dbReference type="NCBI Taxonomy" id="592015"/>
    <lineage>
        <taxon>Bacteria</taxon>
        <taxon>Thermotogati</taxon>
        <taxon>Synergistota</taxon>
        <taxon>Synergistia</taxon>
        <taxon>Synergistales</taxon>
        <taxon>Acetomicrobiaceae</taxon>
        <taxon>Acetomicrobium</taxon>
    </lineage>
</organism>
<dbReference type="Proteomes" id="UP000005273">
    <property type="component" value="Unassembled WGS sequence"/>
</dbReference>
<evidence type="ECO:0000313" key="3">
    <source>
        <dbReference type="Proteomes" id="UP000005273"/>
    </source>
</evidence>
<dbReference type="InterPro" id="IPR036249">
    <property type="entry name" value="Thioredoxin-like_sf"/>
</dbReference>
<accession>A0A0T5X8B0</accession>
<dbReference type="InterPro" id="IPR012336">
    <property type="entry name" value="Thioredoxin-like_fold"/>
</dbReference>
<dbReference type="eggNOG" id="COG0526">
    <property type="taxonomic scope" value="Bacteria"/>
</dbReference>
<dbReference type="Gene3D" id="3.40.30.10">
    <property type="entry name" value="Glutaredoxin"/>
    <property type="match status" value="1"/>
</dbReference>
<evidence type="ECO:0000313" key="2">
    <source>
        <dbReference type="EMBL" id="KRT34684.1"/>
    </source>
</evidence>
<dbReference type="EMBL" id="ACJX03000001">
    <property type="protein sequence ID" value="KRT34684.1"/>
    <property type="molecule type" value="Genomic_DNA"/>
</dbReference>
<comment type="caution">
    <text evidence="2">The sequence shown here is derived from an EMBL/GenBank/DDBJ whole genome shotgun (WGS) entry which is preliminary data.</text>
</comment>
<protein>
    <submittedName>
        <fullName evidence="2">Redox-active disulfide protein 2</fullName>
    </submittedName>
</protein>
<name>A0A0T5X8B0_9BACT</name>